<dbReference type="Proteomes" id="UP000660611">
    <property type="component" value="Unassembled WGS sequence"/>
</dbReference>
<dbReference type="SUPFAM" id="SSF52777">
    <property type="entry name" value="CoA-dependent acyltransferases"/>
    <property type="match status" value="2"/>
</dbReference>
<evidence type="ECO:0000313" key="2">
    <source>
        <dbReference type="EMBL" id="GIG45430.1"/>
    </source>
</evidence>
<dbReference type="AlphaFoldDB" id="A0A919UB86"/>
<evidence type="ECO:0000259" key="1">
    <source>
        <dbReference type="Pfam" id="PF00668"/>
    </source>
</evidence>
<feature type="domain" description="Condensation" evidence="1">
    <location>
        <begin position="63"/>
        <end position="284"/>
    </location>
</feature>
<comment type="caution">
    <text evidence="2">The sequence shown here is derived from an EMBL/GenBank/DDBJ whole genome shotgun (WGS) entry which is preliminary data.</text>
</comment>
<keyword evidence="3" id="KW-1185">Reference proteome</keyword>
<dbReference type="GO" id="GO:0003824">
    <property type="term" value="F:catalytic activity"/>
    <property type="evidence" value="ECO:0007669"/>
    <property type="project" value="InterPro"/>
</dbReference>
<dbReference type="Pfam" id="PF00668">
    <property type="entry name" value="Condensation"/>
    <property type="match status" value="1"/>
</dbReference>
<dbReference type="InterPro" id="IPR001242">
    <property type="entry name" value="Condensation_dom"/>
</dbReference>
<dbReference type="GO" id="GO:0008610">
    <property type="term" value="P:lipid biosynthetic process"/>
    <property type="evidence" value="ECO:0007669"/>
    <property type="project" value="UniProtKB-ARBA"/>
</dbReference>
<dbReference type="InterPro" id="IPR023213">
    <property type="entry name" value="CAT-like_dom_sf"/>
</dbReference>
<dbReference type="Gene3D" id="3.30.559.10">
    <property type="entry name" value="Chloramphenicol acetyltransferase-like domain"/>
    <property type="match status" value="1"/>
</dbReference>
<reference evidence="2" key="1">
    <citation type="submission" date="2021-01" db="EMBL/GenBank/DDBJ databases">
        <title>Whole genome shotgun sequence of Dactylosporangium siamense NBRC 106093.</title>
        <authorList>
            <person name="Komaki H."/>
            <person name="Tamura T."/>
        </authorList>
    </citation>
    <scope>NUCLEOTIDE SEQUENCE</scope>
    <source>
        <strain evidence="2">NBRC 106093</strain>
    </source>
</reference>
<protein>
    <recommendedName>
        <fullName evidence="1">Condensation domain-containing protein</fullName>
    </recommendedName>
</protein>
<proteinExistence type="predicted"/>
<evidence type="ECO:0000313" key="3">
    <source>
        <dbReference type="Proteomes" id="UP000660611"/>
    </source>
</evidence>
<dbReference type="RefSeq" id="WP_203847229.1">
    <property type="nucleotide sequence ID" value="NZ_BAAAVW010000011.1"/>
</dbReference>
<dbReference type="Gene3D" id="3.30.559.30">
    <property type="entry name" value="Nonribosomal peptide synthetase, condensation domain"/>
    <property type="match status" value="1"/>
</dbReference>
<dbReference type="EMBL" id="BONQ01000052">
    <property type="protein sequence ID" value="GIG45430.1"/>
    <property type="molecule type" value="Genomic_DNA"/>
</dbReference>
<sequence length="446" mass="47398">MTELLTPVRVPFTGSRSGTGPLTWGQRAIWHAIGRTVPNDHYFNLDRIVDLGARTVPVPAALGALAALVARHEALRTRLGDGPHQVLALDGALDVHIVDGGADPAAEAGRVRDLLAGTAFDYRAEWPVRAALVTHGGEVSHLVLVLCHLATDGHGAEVLARDLRLLVRRGTRGLRDPETTPLDVAAEQDSPEGHRRGTAALSYWAEQFARIPATMWATPVAAPRAPRFWTGRLVSTALTGAVDTLAAQHGVSGSTVLLTAAGALAAAAGGHQTTAVMPIVGNRFTTGHRDLVSTLSQDGLFVLDVDRPTFGALLRPGWQAALRGYRAAAYDPAGWDEMLATAAAARGTEVHPYTCFNDMRLVDGRPVQAATAPRETRFDFPATQERVACRYCLHVTQDGPALVVTLTADTAYLPPTAIEGQLRALEELLVRAAGEDVPMTVLSGLL</sequence>
<name>A0A919UB86_9ACTN</name>
<accession>A0A919UB86</accession>
<organism evidence="2 3">
    <name type="scientific">Dactylosporangium siamense</name>
    <dbReference type="NCBI Taxonomy" id="685454"/>
    <lineage>
        <taxon>Bacteria</taxon>
        <taxon>Bacillati</taxon>
        <taxon>Actinomycetota</taxon>
        <taxon>Actinomycetes</taxon>
        <taxon>Micromonosporales</taxon>
        <taxon>Micromonosporaceae</taxon>
        <taxon>Dactylosporangium</taxon>
    </lineage>
</organism>
<gene>
    <name evidence="2" type="ORF">Dsi01nite_034710</name>
</gene>